<evidence type="ECO:0000256" key="2">
    <source>
        <dbReference type="ARBA" id="ARBA00022801"/>
    </source>
</evidence>
<keyword evidence="3" id="KW-0812">Transmembrane</keyword>
<dbReference type="STRING" id="930990.A0A067MEA3"/>
<dbReference type="HOGENOM" id="CLU_013364_5_1_1"/>
<dbReference type="InterPro" id="IPR000073">
    <property type="entry name" value="AB_hydrolase_1"/>
</dbReference>
<dbReference type="SUPFAM" id="SSF53474">
    <property type="entry name" value="alpha/beta-Hydrolases"/>
    <property type="match status" value="1"/>
</dbReference>
<dbReference type="GO" id="GO:0016787">
    <property type="term" value="F:hydrolase activity"/>
    <property type="evidence" value="ECO:0007669"/>
    <property type="project" value="UniProtKB-KW"/>
</dbReference>
<accession>A0A067MEA3</accession>
<evidence type="ECO:0000256" key="1">
    <source>
        <dbReference type="ARBA" id="ARBA00010088"/>
    </source>
</evidence>
<dbReference type="InterPro" id="IPR051601">
    <property type="entry name" value="Serine_prot/Carboxylest_S33"/>
</dbReference>
<keyword evidence="3" id="KW-0472">Membrane</keyword>
<proteinExistence type="inferred from homology"/>
<gene>
    <name evidence="6" type="ORF">BOTBODRAFT_45023</name>
</gene>
<evidence type="ECO:0000313" key="7">
    <source>
        <dbReference type="Proteomes" id="UP000027195"/>
    </source>
</evidence>
<evidence type="ECO:0000259" key="4">
    <source>
        <dbReference type="Pfam" id="PF00561"/>
    </source>
</evidence>
<dbReference type="AlphaFoldDB" id="A0A067MEA3"/>
<name>A0A067MEA3_BOTB1</name>
<protein>
    <recommendedName>
        <fullName evidence="8">AB hydrolase-1 domain-containing protein</fullName>
    </recommendedName>
</protein>
<dbReference type="EMBL" id="KL198041">
    <property type="protein sequence ID" value="KDQ13844.1"/>
    <property type="molecule type" value="Genomic_DNA"/>
</dbReference>
<sequence length="602" mass="65518">MLPRKHTPDHSMLPHAEGTPLLHRKSEIRLWRFCSTALTAILLTSLLLVVVFPPFSCEHSGPSVEVGQVEWGPCEGPHEPGTDCGYIIVPTDYRDPSVGQTKIALGRYKATTSPRRGLVLYNPGGPGGGGKIMAALKGPYLQSIIGKDYDIVGFDPRGVGDTEPRVNCFGAPGNYDLFKRNTIWDKGYDVAPNLTDPRTRDHLLHQYKEARSLSETQFALCAKSMGDELRYMGTTTAARDIDFITTILEGKDALINFYGVSYGSVLGQYLVNMFPNRIGRVMIDGIVDAASWSGLPIHLNQGPFLASVGLAYQMFLEGCSKAGSDGCALASEGATPKQIEARITQFFDDLYAAPLAVPHARMPRALTSGAARTFLYAALHAPREWAPAALALSQAMHADGTLLVDSIPPDFTVDLERLAVICSDQPRIDIPSAEEFVDSSLDLLKNVSGFAMSMLTTEPTQGCEYWPVEPKERFVGPWNSTLRNPILIVSNTADPVTPLWVARGVQQRLNHSSRLLLQDGPGHTSEALTSVCFARASLAYFRDGTLPPEGAVCPVDESPFPDLKPGVHYAQYGVDAAGLSEEEKEHVARARKNGYGFRRAGI</sequence>
<keyword evidence="7" id="KW-1185">Reference proteome</keyword>
<evidence type="ECO:0000256" key="3">
    <source>
        <dbReference type="SAM" id="Phobius"/>
    </source>
</evidence>
<keyword evidence="2" id="KW-0378">Hydrolase</keyword>
<dbReference type="PANTHER" id="PTHR43248">
    <property type="entry name" value="2-SUCCINYL-6-HYDROXY-2,4-CYCLOHEXADIENE-1-CARBOXYLATE SYNTHASE"/>
    <property type="match status" value="1"/>
</dbReference>
<dbReference type="Gene3D" id="3.40.50.1820">
    <property type="entry name" value="alpha/beta hydrolase"/>
    <property type="match status" value="1"/>
</dbReference>
<organism evidence="6 7">
    <name type="scientific">Botryobasidium botryosum (strain FD-172 SS1)</name>
    <dbReference type="NCBI Taxonomy" id="930990"/>
    <lineage>
        <taxon>Eukaryota</taxon>
        <taxon>Fungi</taxon>
        <taxon>Dikarya</taxon>
        <taxon>Basidiomycota</taxon>
        <taxon>Agaricomycotina</taxon>
        <taxon>Agaricomycetes</taxon>
        <taxon>Cantharellales</taxon>
        <taxon>Botryobasidiaceae</taxon>
        <taxon>Botryobasidium</taxon>
    </lineage>
</organism>
<dbReference type="Pfam" id="PF08386">
    <property type="entry name" value="Abhydrolase_4"/>
    <property type="match status" value="1"/>
</dbReference>
<keyword evidence="3" id="KW-1133">Transmembrane helix</keyword>
<reference evidence="7" key="1">
    <citation type="journal article" date="2014" name="Proc. Natl. Acad. Sci. U.S.A.">
        <title>Extensive sampling of basidiomycete genomes demonstrates inadequacy of the white-rot/brown-rot paradigm for wood decay fungi.</title>
        <authorList>
            <person name="Riley R."/>
            <person name="Salamov A.A."/>
            <person name="Brown D.W."/>
            <person name="Nagy L.G."/>
            <person name="Floudas D."/>
            <person name="Held B.W."/>
            <person name="Levasseur A."/>
            <person name="Lombard V."/>
            <person name="Morin E."/>
            <person name="Otillar R."/>
            <person name="Lindquist E.A."/>
            <person name="Sun H."/>
            <person name="LaButti K.M."/>
            <person name="Schmutz J."/>
            <person name="Jabbour D."/>
            <person name="Luo H."/>
            <person name="Baker S.E."/>
            <person name="Pisabarro A.G."/>
            <person name="Walton J.D."/>
            <person name="Blanchette R.A."/>
            <person name="Henrissat B."/>
            <person name="Martin F."/>
            <person name="Cullen D."/>
            <person name="Hibbett D.S."/>
            <person name="Grigoriev I.V."/>
        </authorList>
    </citation>
    <scope>NUCLEOTIDE SEQUENCE [LARGE SCALE GENOMIC DNA]</scope>
    <source>
        <strain evidence="7">FD-172 SS1</strain>
    </source>
</reference>
<dbReference type="OrthoDB" id="425534at2759"/>
<dbReference type="Pfam" id="PF00561">
    <property type="entry name" value="Abhydrolase_1"/>
    <property type="match status" value="1"/>
</dbReference>
<dbReference type="InterPro" id="IPR013595">
    <property type="entry name" value="Pept_S33_TAP-like_C"/>
</dbReference>
<feature type="domain" description="AB hydrolase-1" evidence="4">
    <location>
        <begin position="118"/>
        <end position="290"/>
    </location>
</feature>
<dbReference type="Proteomes" id="UP000027195">
    <property type="component" value="Unassembled WGS sequence"/>
</dbReference>
<evidence type="ECO:0000313" key="6">
    <source>
        <dbReference type="EMBL" id="KDQ13844.1"/>
    </source>
</evidence>
<evidence type="ECO:0008006" key="8">
    <source>
        <dbReference type="Google" id="ProtNLM"/>
    </source>
</evidence>
<comment type="similarity">
    <text evidence="1">Belongs to the peptidase S33 family.</text>
</comment>
<evidence type="ECO:0000259" key="5">
    <source>
        <dbReference type="Pfam" id="PF08386"/>
    </source>
</evidence>
<feature type="transmembrane region" description="Helical" evidence="3">
    <location>
        <begin position="30"/>
        <end position="52"/>
    </location>
</feature>
<feature type="domain" description="Peptidase S33 tripeptidyl aminopeptidase-like C-terminal" evidence="5">
    <location>
        <begin position="457"/>
        <end position="553"/>
    </location>
</feature>
<dbReference type="InParanoid" id="A0A067MEA3"/>
<dbReference type="PANTHER" id="PTHR43248:SF25">
    <property type="entry name" value="AB HYDROLASE-1 DOMAIN-CONTAINING PROTEIN-RELATED"/>
    <property type="match status" value="1"/>
</dbReference>
<dbReference type="InterPro" id="IPR029058">
    <property type="entry name" value="AB_hydrolase_fold"/>
</dbReference>